<dbReference type="Gene3D" id="2.30.110.10">
    <property type="entry name" value="Electron Transport, Fmn-binding Protein, Chain A"/>
    <property type="match status" value="1"/>
</dbReference>
<dbReference type="InterPro" id="IPR050268">
    <property type="entry name" value="NADH-dep_flavin_reductase"/>
</dbReference>
<organism evidence="4 5">
    <name type="scientific">Sphingomonas turrisvirgatae</name>
    <dbReference type="NCBI Taxonomy" id="1888892"/>
    <lineage>
        <taxon>Bacteria</taxon>
        <taxon>Pseudomonadati</taxon>
        <taxon>Pseudomonadota</taxon>
        <taxon>Alphaproteobacteria</taxon>
        <taxon>Sphingomonadales</taxon>
        <taxon>Sphingomonadaceae</taxon>
        <taxon>Sphingomonas</taxon>
    </lineage>
</organism>
<reference evidence="4 5" key="1">
    <citation type="submission" date="2016-08" db="EMBL/GenBank/DDBJ databases">
        <title>Draft genome of the agarase producing Sphingomonas sp. MCT13.</title>
        <authorList>
            <person name="D'Andrea M.M."/>
            <person name="Rossolini G.M."/>
            <person name="Thaller M.C."/>
        </authorList>
    </citation>
    <scope>NUCLEOTIDE SEQUENCE [LARGE SCALE GENOMIC DNA]</scope>
    <source>
        <strain evidence="4 5">MCT13</strain>
    </source>
</reference>
<dbReference type="STRING" id="1888892.BFL28_06025"/>
<proteinExistence type="inferred from homology"/>
<name>A0A1E3LU78_9SPHN</name>
<dbReference type="GO" id="GO:0042602">
    <property type="term" value="F:riboflavin reductase (NADPH) activity"/>
    <property type="evidence" value="ECO:0007669"/>
    <property type="project" value="TreeGrafter"/>
</dbReference>
<feature type="domain" description="Flavin reductase like" evidence="3">
    <location>
        <begin position="17"/>
        <end position="162"/>
    </location>
</feature>
<dbReference type="EMBL" id="MDDS01000075">
    <property type="protein sequence ID" value="ODP36370.1"/>
    <property type="molecule type" value="Genomic_DNA"/>
</dbReference>
<dbReference type="GO" id="GO:0010181">
    <property type="term" value="F:FMN binding"/>
    <property type="evidence" value="ECO:0007669"/>
    <property type="project" value="InterPro"/>
</dbReference>
<gene>
    <name evidence="4" type="ORF">BFL28_06025</name>
</gene>
<keyword evidence="5" id="KW-1185">Reference proteome</keyword>
<accession>A0A1E3LU78</accession>
<evidence type="ECO:0000313" key="4">
    <source>
        <dbReference type="EMBL" id="ODP36370.1"/>
    </source>
</evidence>
<comment type="similarity">
    <text evidence="1">Belongs to the non-flavoprotein flavin reductase family.</text>
</comment>
<dbReference type="PANTHER" id="PTHR30466">
    <property type="entry name" value="FLAVIN REDUCTASE"/>
    <property type="match status" value="1"/>
</dbReference>
<dbReference type="SMART" id="SM00903">
    <property type="entry name" value="Flavin_Reduct"/>
    <property type="match status" value="1"/>
</dbReference>
<protein>
    <recommendedName>
        <fullName evidence="3">Flavin reductase like domain-containing protein</fullName>
    </recommendedName>
</protein>
<dbReference type="PANTHER" id="PTHR30466:SF11">
    <property type="entry name" value="FLAVIN-DEPENDENT MONOOXYGENASE, REDUCTASE SUBUNIT HSAB"/>
    <property type="match status" value="1"/>
</dbReference>
<dbReference type="Proteomes" id="UP000094487">
    <property type="component" value="Unassembled WGS sequence"/>
</dbReference>
<evidence type="ECO:0000256" key="2">
    <source>
        <dbReference type="ARBA" id="ARBA00023002"/>
    </source>
</evidence>
<evidence type="ECO:0000259" key="3">
    <source>
        <dbReference type="SMART" id="SM00903"/>
    </source>
</evidence>
<evidence type="ECO:0000313" key="5">
    <source>
        <dbReference type="Proteomes" id="UP000094487"/>
    </source>
</evidence>
<keyword evidence="2" id="KW-0560">Oxidoreductase</keyword>
<dbReference type="InterPro" id="IPR012349">
    <property type="entry name" value="Split_barrel_FMN-bd"/>
</dbReference>
<evidence type="ECO:0000256" key="1">
    <source>
        <dbReference type="ARBA" id="ARBA00008898"/>
    </source>
</evidence>
<dbReference type="InterPro" id="IPR002563">
    <property type="entry name" value="Flavin_Rdtase-like_dom"/>
</dbReference>
<dbReference type="Pfam" id="PF01613">
    <property type="entry name" value="Flavin_Reduct"/>
    <property type="match status" value="1"/>
</dbReference>
<sequence>MNAMAAPSIAAQVELGLRRLCKTVVVITSWHDGKRWAMTATSLSEFSKDPPSLLICVDKADSLHTPLSAGANFCINILSADQRAVSRRCDEGIRRSARFAEGRWGSGACGSPYLCDGQASFFCDYETHFEHGSHLILIGAVKEVQISGGIDPLVCLDGAYGRATRMPD</sequence>
<dbReference type="SUPFAM" id="SSF50475">
    <property type="entry name" value="FMN-binding split barrel"/>
    <property type="match status" value="1"/>
</dbReference>
<dbReference type="AlphaFoldDB" id="A0A1E3LU78"/>
<comment type="caution">
    <text evidence="4">The sequence shown here is derived from an EMBL/GenBank/DDBJ whole genome shotgun (WGS) entry which is preliminary data.</text>
</comment>